<dbReference type="EMBL" id="QGTQ01000016">
    <property type="protein sequence ID" value="PWV98631.1"/>
    <property type="molecule type" value="Genomic_DNA"/>
</dbReference>
<reference evidence="1 2" key="1">
    <citation type="submission" date="2018-05" db="EMBL/GenBank/DDBJ databases">
        <title>Genomic Encyclopedia of Type Strains, Phase III (KMG-III): the genomes of soil and plant-associated and newly described type strains.</title>
        <authorList>
            <person name="Whitman W."/>
        </authorList>
    </citation>
    <scope>NUCLEOTIDE SEQUENCE [LARGE SCALE GENOMIC DNA]</scope>
    <source>
        <strain evidence="1 2">CECT 5696</strain>
    </source>
</reference>
<proteinExistence type="predicted"/>
<protein>
    <submittedName>
        <fullName evidence="1">Uncharacterized protein</fullName>
    </submittedName>
</protein>
<sequence length="30" mass="3469">MSLKHEFALGAVFLFQEAKVLYKENNGVWV</sequence>
<keyword evidence="2" id="KW-1185">Reference proteome</keyword>
<evidence type="ECO:0000313" key="1">
    <source>
        <dbReference type="EMBL" id="PWV98631.1"/>
    </source>
</evidence>
<organism evidence="1 2">
    <name type="scientific">Paenibacillus cellulosilyticus</name>
    <dbReference type="NCBI Taxonomy" id="375489"/>
    <lineage>
        <taxon>Bacteria</taxon>
        <taxon>Bacillati</taxon>
        <taxon>Bacillota</taxon>
        <taxon>Bacilli</taxon>
        <taxon>Bacillales</taxon>
        <taxon>Paenibacillaceae</taxon>
        <taxon>Paenibacillus</taxon>
    </lineage>
</organism>
<comment type="caution">
    <text evidence="1">The sequence shown here is derived from an EMBL/GenBank/DDBJ whole genome shotgun (WGS) entry which is preliminary data.</text>
</comment>
<dbReference type="AlphaFoldDB" id="A0A2V2YQ42"/>
<gene>
    <name evidence="1" type="ORF">DFQ01_11630</name>
</gene>
<dbReference type="Proteomes" id="UP000246635">
    <property type="component" value="Unassembled WGS sequence"/>
</dbReference>
<accession>A0A2V2YQ42</accession>
<name>A0A2V2YQ42_9BACL</name>
<evidence type="ECO:0000313" key="2">
    <source>
        <dbReference type="Proteomes" id="UP000246635"/>
    </source>
</evidence>